<reference evidence="5 6" key="1">
    <citation type="submission" date="2017-03" db="EMBL/GenBank/DDBJ databases">
        <authorList>
            <person name="Safronova V.I."/>
            <person name="Sazanova A.L."/>
            <person name="Chirak E.R."/>
        </authorList>
    </citation>
    <scope>NUCLEOTIDE SEQUENCE [LARGE SCALE GENOMIC DNA]</scope>
    <source>
        <strain evidence="5 6">Opo-243</strain>
    </source>
</reference>
<protein>
    <recommendedName>
        <fullName evidence="3">Indoleacetamide hydrolase</fullName>
    </recommendedName>
</protein>
<dbReference type="Gene3D" id="3.90.1300.10">
    <property type="entry name" value="Amidase signature (AS) domain"/>
    <property type="match status" value="1"/>
</dbReference>
<dbReference type="InterPro" id="IPR020556">
    <property type="entry name" value="Amidase_CS"/>
</dbReference>
<accession>A0A4Q1VRQ4</accession>
<dbReference type="OrthoDB" id="9777859at2"/>
<comment type="similarity">
    <text evidence="2">Belongs to the amidase family.</text>
</comment>
<dbReference type="RefSeq" id="WP_129267569.1">
    <property type="nucleotide sequence ID" value="NZ_MZXW01000004.1"/>
</dbReference>
<dbReference type="InterPro" id="IPR000120">
    <property type="entry name" value="Amidase"/>
</dbReference>
<evidence type="ECO:0000256" key="3">
    <source>
        <dbReference type="ARBA" id="ARBA00021874"/>
    </source>
</evidence>
<dbReference type="Proteomes" id="UP000290819">
    <property type="component" value="Unassembled WGS sequence"/>
</dbReference>
<evidence type="ECO:0000259" key="4">
    <source>
        <dbReference type="Pfam" id="PF01425"/>
    </source>
</evidence>
<dbReference type="GO" id="GO:0003824">
    <property type="term" value="F:catalytic activity"/>
    <property type="evidence" value="ECO:0007669"/>
    <property type="project" value="InterPro"/>
</dbReference>
<feature type="domain" description="Amidase" evidence="4">
    <location>
        <begin position="27"/>
        <end position="457"/>
    </location>
</feature>
<sequence length="485" mass="51046">MHLSDYASYDALGLAELIRSGQVAVAEVVDAALAANGAVNERLNAVIDIWPEDVAAQIASAPRDGPFHGVPFLIKDVALQMEGKRSEMGSRLASGLTAAADTHLMQRFRKAGLVTFGRTAAPEMGFSCTTETVYQGPVHNPWNLSRNVGGSSGGTAAAVAAGVVPMAHGNDGGGSIRVPASSCGLVGLKPTRGRVPIGPDADEALNGMGIELGLSRTVRDSAALLDAVQGDEPGDPYVIPAPARPYLSEVDREPATLRIGVMAQPFGGAATSPEVARATAETAEHCRALGHRVEISDMKLGVSWEEFVLGNAQLWTANLAALIAGLAEALGRPIDLSTLEAPTLACYEYGRKVTAMEMLGALGMRNRVTRSLGHWFTRNDVLLSPTLPGLPAPIGEFGKGSEYDSGLDWTRRIFETSPFTPMFNVSGLPAISVPLAFDEKTALPIGMQFAAGFGREDILFQLAGQLERTRPWAARKPAIWAAAAA</sequence>
<dbReference type="EMBL" id="MZXW01000004">
    <property type="protein sequence ID" value="RXT54226.1"/>
    <property type="molecule type" value="Genomic_DNA"/>
</dbReference>
<name>A0A4Q1VRQ4_9BRAD</name>
<dbReference type="PANTHER" id="PTHR11895:SF7">
    <property type="entry name" value="GLUTAMYL-TRNA(GLN) AMIDOTRANSFERASE SUBUNIT A, MITOCHONDRIAL"/>
    <property type="match status" value="1"/>
</dbReference>
<evidence type="ECO:0000313" key="6">
    <source>
        <dbReference type="Proteomes" id="UP000290819"/>
    </source>
</evidence>
<evidence type="ECO:0000313" key="5">
    <source>
        <dbReference type="EMBL" id="RXT54226.1"/>
    </source>
</evidence>
<proteinExistence type="inferred from homology"/>
<keyword evidence="6" id="KW-1185">Reference proteome</keyword>
<evidence type="ECO:0000256" key="1">
    <source>
        <dbReference type="ARBA" id="ARBA00003871"/>
    </source>
</evidence>
<dbReference type="InterPro" id="IPR023631">
    <property type="entry name" value="Amidase_dom"/>
</dbReference>
<dbReference type="PROSITE" id="PS00571">
    <property type="entry name" value="AMIDASES"/>
    <property type="match status" value="1"/>
</dbReference>
<gene>
    <name evidence="5" type="ORF">B5V03_01910</name>
</gene>
<dbReference type="InterPro" id="IPR036928">
    <property type="entry name" value="AS_sf"/>
</dbReference>
<evidence type="ECO:0000256" key="2">
    <source>
        <dbReference type="ARBA" id="ARBA00009199"/>
    </source>
</evidence>
<dbReference type="AlphaFoldDB" id="A0A4Q1VRQ4"/>
<comment type="function">
    <text evidence="1">Hydrolyzes indole-3-acetamide (IAM) into indole-3-acetic acid (IAA).</text>
</comment>
<dbReference type="Pfam" id="PF01425">
    <property type="entry name" value="Amidase"/>
    <property type="match status" value="1"/>
</dbReference>
<dbReference type="PANTHER" id="PTHR11895">
    <property type="entry name" value="TRANSAMIDASE"/>
    <property type="match status" value="1"/>
</dbReference>
<comment type="caution">
    <text evidence="5">The sequence shown here is derived from an EMBL/GenBank/DDBJ whole genome shotgun (WGS) entry which is preliminary data.</text>
</comment>
<dbReference type="SUPFAM" id="SSF75304">
    <property type="entry name" value="Amidase signature (AS) enzymes"/>
    <property type="match status" value="1"/>
</dbReference>
<organism evidence="5 6">
    <name type="scientific">Bradyrhizobium betae</name>
    <dbReference type="NCBI Taxonomy" id="244734"/>
    <lineage>
        <taxon>Bacteria</taxon>
        <taxon>Pseudomonadati</taxon>
        <taxon>Pseudomonadota</taxon>
        <taxon>Alphaproteobacteria</taxon>
        <taxon>Hyphomicrobiales</taxon>
        <taxon>Nitrobacteraceae</taxon>
        <taxon>Bradyrhizobium</taxon>
    </lineage>
</organism>